<evidence type="ECO:0000256" key="8">
    <source>
        <dbReference type="ARBA" id="ARBA00023277"/>
    </source>
</evidence>
<dbReference type="GeneID" id="69706075"/>
<keyword evidence="8" id="KW-0119">Carbohydrate metabolism</keyword>
<comment type="caution">
    <text evidence="10">The sequence shown here is derived from an EMBL/GenBank/DDBJ whole genome shotgun (WGS) entry which is preliminary data.</text>
</comment>
<dbReference type="InterPro" id="IPR031338">
    <property type="entry name" value="KDPG/KHG_AS_2"/>
</dbReference>
<keyword evidence="7" id="KW-0704">Schiff base</keyword>
<evidence type="ECO:0000256" key="3">
    <source>
        <dbReference type="ARBA" id="ARBA00006906"/>
    </source>
</evidence>
<proteinExistence type="inferred from homology"/>
<dbReference type="AlphaFoldDB" id="A0A1A9AVK8"/>
<keyword evidence="6" id="KW-0456">Lyase</keyword>
<name>A0A1A9AVK8_PLESH</name>
<dbReference type="Pfam" id="PF01081">
    <property type="entry name" value="Aldolase"/>
    <property type="match status" value="1"/>
</dbReference>
<dbReference type="InterPro" id="IPR031337">
    <property type="entry name" value="KDPG/KHG_AS_1"/>
</dbReference>
<evidence type="ECO:0000256" key="4">
    <source>
        <dbReference type="ARBA" id="ARBA00011233"/>
    </source>
</evidence>
<dbReference type="GO" id="GO:0008675">
    <property type="term" value="F:2-dehydro-3-deoxy-phosphogluconate aldolase activity"/>
    <property type="evidence" value="ECO:0007669"/>
    <property type="project" value="UniProtKB-EC"/>
</dbReference>
<dbReference type="PANTHER" id="PTHR30246:SF1">
    <property type="entry name" value="2-DEHYDRO-3-DEOXY-6-PHOSPHOGALACTONATE ALDOLASE-RELATED"/>
    <property type="match status" value="1"/>
</dbReference>
<comment type="catalytic activity">
    <reaction evidence="1">
        <text>2-dehydro-3-deoxy-6-phospho-D-gluconate = D-glyceraldehyde 3-phosphate + pyruvate</text>
        <dbReference type="Rhea" id="RHEA:17089"/>
        <dbReference type="ChEBI" id="CHEBI:15361"/>
        <dbReference type="ChEBI" id="CHEBI:57569"/>
        <dbReference type="ChEBI" id="CHEBI:59776"/>
        <dbReference type="EC" id="4.1.2.14"/>
    </reaction>
</comment>
<comment type="similarity">
    <text evidence="3">Belongs to the KHG/KDPG aldolase family.</text>
</comment>
<dbReference type="KEGG" id="pshi:SAMEA2665130_1206"/>
<gene>
    <name evidence="10" type="ORF">J2R62_07865</name>
</gene>
<dbReference type="UniPathway" id="UPA00227"/>
<dbReference type="PROSITE" id="PS00159">
    <property type="entry name" value="ALDOLASE_KDPG_KHG_1"/>
    <property type="match status" value="1"/>
</dbReference>
<dbReference type="Gene3D" id="3.20.20.70">
    <property type="entry name" value="Aldolase class I"/>
    <property type="match status" value="1"/>
</dbReference>
<dbReference type="SUPFAM" id="SSF51569">
    <property type="entry name" value="Aldolase"/>
    <property type="match status" value="1"/>
</dbReference>
<accession>A0A1A9AVK8</accession>
<evidence type="ECO:0000256" key="9">
    <source>
        <dbReference type="ARBA" id="ARBA00049796"/>
    </source>
</evidence>
<reference evidence="10" key="1">
    <citation type="submission" date="2021-03" db="EMBL/GenBank/DDBJ databases">
        <title>Plesiomonas shigelloides zfcc0051, isolated from zebrafish feces.</title>
        <authorList>
            <person name="Vanderhoek Z."/>
            <person name="Gaulke C."/>
        </authorList>
    </citation>
    <scope>NUCLEOTIDE SEQUENCE</scope>
    <source>
        <strain evidence="10">Zfcc0051</strain>
    </source>
</reference>
<evidence type="ECO:0000256" key="5">
    <source>
        <dbReference type="ARBA" id="ARBA00013063"/>
    </source>
</evidence>
<dbReference type="InterPro" id="IPR000887">
    <property type="entry name" value="Aldlse_KDPG_KHG"/>
</dbReference>
<evidence type="ECO:0000256" key="2">
    <source>
        <dbReference type="ARBA" id="ARBA00004736"/>
    </source>
</evidence>
<dbReference type="PROSITE" id="PS00160">
    <property type="entry name" value="ALDOLASE_KDPG_KHG_2"/>
    <property type="match status" value="1"/>
</dbReference>
<evidence type="ECO:0000256" key="1">
    <source>
        <dbReference type="ARBA" id="ARBA00000654"/>
    </source>
</evidence>
<organism evidence="10 11">
    <name type="scientific">Plesiomonas shigelloides</name>
    <name type="common">Aeromonas shigelloides</name>
    <dbReference type="NCBI Taxonomy" id="703"/>
    <lineage>
        <taxon>Bacteria</taxon>
        <taxon>Pseudomonadati</taxon>
        <taxon>Pseudomonadota</taxon>
        <taxon>Gammaproteobacteria</taxon>
        <taxon>Enterobacterales</taxon>
        <taxon>Enterobacteriaceae</taxon>
        <taxon>Plesiomonas</taxon>
    </lineage>
</organism>
<evidence type="ECO:0000256" key="7">
    <source>
        <dbReference type="ARBA" id="ARBA00023270"/>
    </source>
</evidence>
<dbReference type="UniPathway" id="UPA00856">
    <property type="reaction ID" value="UER00829"/>
</dbReference>
<evidence type="ECO:0000313" key="11">
    <source>
        <dbReference type="Proteomes" id="UP000664658"/>
    </source>
</evidence>
<comment type="subunit">
    <text evidence="4">Homotrimer.</text>
</comment>
<protein>
    <recommendedName>
        <fullName evidence="5">2-dehydro-3-deoxy-phosphogluconate aldolase</fullName>
        <ecNumber evidence="5">4.1.2.14</ecNumber>
    </recommendedName>
    <alternativeName>
        <fullName evidence="9">2-keto-3-deoxy-6-phosphogluconate aldolase</fullName>
    </alternativeName>
</protein>
<dbReference type="NCBIfam" id="TIGR01182">
    <property type="entry name" value="eda"/>
    <property type="match status" value="1"/>
</dbReference>
<dbReference type="EMBL" id="JAFNAA010000007">
    <property type="protein sequence ID" value="MBO1108135.1"/>
    <property type="molecule type" value="Genomic_DNA"/>
</dbReference>
<dbReference type="PANTHER" id="PTHR30246">
    <property type="entry name" value="2-KETO-3-DEOXY-6-PHOSPHOGLUCONATE ALDOLASE"/>
    <property type="match status" value="1"/>
</dbReference>
<evidence type="ECO:0000256" key="6">
    <source>
        <dbReference type="ARBA" id="ARBA00023239"/>
    </source>
</evidence>
<comment type="pathway">
    <text evidence="2">Carbohydrate acid metabolism; 2-dehydro-3-deoxy-D-gluconate degradation; D-glyceraldehyde 3-phosphate and pyruvate from 2-dehydro-3-deoxy-D-gluconate: step 2/2.</text>
</comment>
<dbReference type="EC" id="4.1.2.14" evidence="5"/>
<evidence type="ECO:0000313" key="10">
    <source>
        <dbReference type="EMBL" id="MBO1108135.1"/>
    </source>
</evidence>
<dbReference type="RefSeq" id="WP_047707696.1">
    <property type="nucleotide sequence ID" value="NZ_CP027852.1"/>
</dbReference>
<dbReference type="CDD" id="cd00452">
    <property type="entry name" value="KDPG_aldolase"/>
    <property type="match status" value="1"/>
</dbReference>
<dbReference type="InterPro" id="IPR013785">
    <property type="entry name" value="Aldolase_TIM"/>
</dbReference>
<dbReference type="NCBIfam" id="NF004325">
    <property type="entry name" value="PRK05718.1"/>
    <property type="match status" value="1"/>
</dbReference>
<dbReference type="Proteomes" id="UP000664658">
    <property type="component" value="Unassembled WGS sequence"/>
</dbReference>
<sequence length="213" mass="21840">MNWTVSPAEVFAASPVVPVMVINKVEDAVPMAKALADGGITVFEVTLRTDAALEAIRAIADAMPEAMIGAGTVINPEQYDAAVAAGAKFVISPGFTHELLAHAKKHSTALIPGVATPSEVMQALAQGYTHLKFFPAEANGGAAALKSIAAPLPQIRFCPTGGISPKNVHEYLSAKCVATVGGSWMLPADLIAAGDWAGITRLAADAVALVSKA</sequence>